<dbReference type="OrthoDB" id="1555531at2759"/>
<accession>A0A6A5ZPR2</accession>
<dbReference type="UniPathway" id="UPA00115">
    <property type="reaction ID" value="UER00412"/>
</dbReference>
<keyword evidence="10" id="KW-1185">Reference proteome</keyword>
<dbReference type="GO" id="GO:0006014">
    <property type="term" value="P:D-ribose metabolic process"/>
    <property type="evidence" value="ECO:0007669"/>
    <property type="project" value="TreeGrafter"/>
</dbReference>
<evidence type="ECO:0000313" key="10">
    <source>
        <dbReference type="Proteomes" id="UP000799770"/>
    </source>
</evidence>
<protein>
    <recommendedName>
        <fullName evidence="5">Ribose-5-phosphate isomerase</fullName>
        <ecNumber evidence="4">5.3.1.6</ecNumber>
    </recommendedName>
    <alternativeName>
        <fullName evidence="8">D-ribose-5-phosphate ketol-isomerase</fullName>
    </alternativeName>
    <alternativeName>
        <fullName evidence="7">Phosphoriboisomerase</fullName>
    </alternativeName>
</protein>
<dbReference type="AlphaFoldDB" id="A0A6A5ZPR2"/>
<dbReference type="Pfam" id="PF06026">
    <property type="entry name" value="Rib_5-P_isom_A"/>
    <property type="match status" value="1"/>
</dbReference>
<evidence type="ECO:0000256" key="1">
    <source>
        <dbReference type="ARBA" id="ARBA00001713"/>
    </source>
</evidence>
<dbReference type="CDD" id="cd01398">
    <property type="entry name" value="RPI_A"/>
    <property type="match status" value="1"/>
</dbReference>
<dbReference type="NCBIfam" id="TIGR00021">
    <property type="entry name" value="rpiA"/>
    <property type="match status" value="1"/>
</dbReference>
<dbReference type="EC" id="5.3.1.6" evidence="4"/>
<dbReference type="PANTHER" id="PTHR11934:SF0">
    <property type="entry name" value="RIBOSE-5-PHOSPHATE ISOMERASE"/>
    <property type="match status" value="1"/>
</dbReference>
<dbReference type="GO" id="GO:0004751">
    <property type="term" value="F:ribose-5-phosphate isomerase activity"/>
    <property type="evidence" value="ECO:0007669"/>
    <property type="project" value="UniProtKB-EC"/>
</dbReference>
<evidence type="ECO:0000256" key="3">
    <source>
        <dbReference type="ARBA" id="ARBA00008088"/>
    </source>
</evidence>
<dbReference type="Gene3D" id="3.40.50.1360">
    <property type="match status" value="1"/>
</dbReference>
<dbReference type="Proteomes" id="UP000799770">
    <property type="component" value="Unassembled WGS sequence"/>
</dbReference>
<dbReference type="InterPro" id="IPR037171">
    <property type="entry name" value="NagB/RpiA_transferase-like"/>
</dbReference>
<dbReference type="EMBL" id="ML977312">
    <property type="protein sequence ID" value="KAF2121449.1"/>
    <property type="molecule type" value="Genomic_DNA"/>
</dbReference>
<gene>
    <name evidence="9" type="ORF">BDV96DRAFT_640841</name>
</gene>
<sequence length="283" mass="29998">MSDVNVETAKRAAAQQAVKEHFNPNATHVGIGSGTTIVYVVEAIKAASTNPSILFVPTGYQSRQVIVNAGLTPIAFDSLPERVMLDVAFDGADEVDEDLNCIKGGGACLFQEKLVAEKAKKFVCVADYRKNQPRLLTNWPTIPIEVAPIAVPTVLHDLCILGSTGPKLRTTLLEKSGPLKTDQDFFIIDAPFTTLLLASDVAAGKGKGDGSDGTWEVNKVATAIKNLTGVLEVGIFSGLNGIDAEEVRKNDGGRTVVTGGQKPVAVYFGMQDGSVQMRVAANK</sequence>
<comment type="catalytic activity">
    <reaction evidence="1">
        <text>aldehydo-D-ribose 5-phosphate = D-ribulose 5-phosphate</text>
        <dbReference type="Rhea" id="RHEA:14657"/>
        <dbReference type="ChEBI" id="CHEBI:58121"/>
        <dbReference type="ChEBI" id="CHEBI:58273"/>
        <dbReference type="EC" id="5.3.1.6"/>
    </reaction>
</comment>
<evidence type="ECO:0000256" key="4">
    <source>
        <dbReference type="ARBA" id="ARBA00011959"/>
    </source>
</evidence>
<evidence type="ECO:0000256" key="2">
    <source>
        <dbReference type="ARBA" id="ARBA00004988"/>
    </source>
</evidence>
<dbReference type="GO" id="GO:0009052">
    <property type="term" value="P:pentose-phosphate shunt, non-oxidative branch"/>
    <property type="evidence" value="ECO:0007669"/>
    <property type="project" value="InterPro"/>
</dbReference>
<evidence type="ECO:0000256" key="7">
    <source>
        <dbReference type="ARBA" id="ARBA00029734"/>
    </source>
</evidence>
<dbReference type="Gene3D" id="3.30.70.260">
    <property type="match status" value="1"/>
</dbReference>
<evidence type="ECO:0000256" key="5">
    <source>
        <dbReference type="ARBA" id="ARBA00019150"/>
    </source>
</evidence>
<dbReference type="GO" id="GO:0005737">
    <property type="term" value="C:cytoplasm"/>
    <property type="evidence" value="ECO:0007669"/>
    <property type="project" value="TreeGrafter"/>
</dbReference>
<name>A0A6A5ZPR2_9PLEO</name>
<reference evidence="9" key="1">
    <citation type="journal article" date="2020" name="Stud. Mycol.">
        <title>101 Dothideomycetes genomes: a test case for predicting lifestyles and emergence of pathogens.</title>
        <authorList>
            <person name="Haridas S."/>
            <person name="Albert R."/>
            <person name="Binder M."/>
            <person name="Bloem J."/>
            <person name="Labutti K."/>
            <person name="Salamov A."/>
            <person name="Andreopoulos B."/>
            <person name="Baker S."/>
            <person name="Barry K."/>
            <person name="Bills G."/>
            <person name="Bluhm B."/>
            <person name="Cannon C."/>
            <person name="Castanera R."/>
            <person name="Culley D."/>
            <person name="Daum C."/>
            <person name="Ezra D."/>
            <person name="Gonzalez J."/>
            <person name="Henrissat B."/>
            <person name="Kuo A."/>
            <person name="Liang C."/>
            <person name="Lipzen A."/>
            <person name="Lutzoni F."/>
            <person name="Magnuson J."/>
            <person name="Mondo S."/>
            <person name="Nolan M."/>
            <person name="Ohm R."/>
            <person name="Pangilinan J."/>
            <person name="Park H.-J."/>
            <person name="Ramirez L."/>
            <person name="Alfaro M."/>
            <person name="Sun H."/>
            <person name="Tritt A."/>
            <person name="Yoshinaga Y."/>
            <person name="Zwiers L.-H."/>
            <person name="Turgeon B."/>
            <person name="Goodwin S."/>
            <person name="Spatafora J."/>
            <person name="Crous P."/>
            <person name="Grigoriev I."/>
        </authorList>
    </citation>
    <scope>NUCLEOTIDE SEQUENCE</scope>
    <source>
        <strain evidence="9">CBS 627.86</strain>
    </source>
</reference>
<organism evidence="9 10">
    <name type="scientific">Lophiotrema nucula</name>
    <dbReference type="NCBI Taxonomy" id="690887"/>
    <lineage>
        <taxon>Eukaryota</taxon>
        <taxon>Fungi</taxon>
        <taxon>Dikarya</taxon>
        <taxon>Ascomycota</taxon>
        <taxon>Pezizomycotina</taxon>
        <taxon>Dothideomycetes</taxon>
        <taxon>Pleosporomycetidae</taxon>
        <taxon>Pleosporales</taxon>
        <taxon>Lophiotremataceae</taxon>
        <taxon>Lophiotrema</taxon>
    </lineage>
</organism>
<comment type="pathway">
    <text evidence="2">Carbohydrate degradation; pentose phosphate pathway; D-ribose 5-phosphate from D-ribulose 5-phosphate (non-oxidative stage): step 1/1.</text>
</comment>
<dbReference type="PANTHER" id="PTHR11934">
    <property type="entry name" value="RIBOSE-5-PHOSPHATE ISOMERASE"/>
    <property type="match status" value="1"/>
</dbReference>
<dbReference type="InterPro" id="IPR004788">
    <property type="entry name" value="Ribose5P_isomerase_type_A"/>
</dbReference>
<proteinExistence type="inferred from homology"/>
<comment type="similarity">
    <text evidence="3">Belongs to the ribose 5-phosphate isomerase family.</text>
</comment>
<evidence type="ECO:0000313" key="9">
    <source>
        <dbReference type="EMBL" id="KAF2121449.1"/>
    </source>
</evidence>
<dbReference type="SUPFAM" id="SSF100950">
    <property type="entry name" value="NagB/RpiA/CoA transferase-like"/>
    <property type="match status" value="1"/>
</dbReference>
<evidence type="ECO:0000256" key="6">
    <source>
        <dbReference type="ARBA" id="ARBA00023235"/>
    </source>
</evidence>
<evidence type="ECO:0000256" key="8">
    <source>
        <dbReference type="ARBA" id="ARBA00032273"/>
    </source>
</evidence>
<keyword evidence="6" id="KW-0413">Isomerase</keyword>
<dbReference type="SUPFAM" id="SSF75445">
    <property type="entry name" value="D-ribose-5-phosphate isomerase (RpiA), lid domain"/>
    <property type="match status" value="1"/>
</dbReference>
<dbReference type="FunFam" id="3.40.50.1360:FF:000014">
    <property type="entry name" value="Ribose 5-phosphate isomerase"/>
    <property type="match status" value="1"/>
</dbReference>